<protein>
    <submittedName>
        <fullName evidence="1">Homolog to PhiCh1 integrase</fullName>
    </submittedName>
</protein>
<dbReference type="eggNOG" id="arCOG06451">
    <property type="taxonomic scope" value="Archaea"/>
</dbReference>
<dbReference type="GeneID" id="60509870"/>
<keyword evidence="2" id="KW-1185">Reference proteome</keyword>
<gene>
    <name evidence="1" type="ordered locus">HQ_3586A</name>
</gene>
<reference evidence="1 2" key="1">
    <citation type="journal article" date="2006" name="BMC Genomics">
        <title>The genome of the square archaeon Haloquadratum walsbyi: life at the limits of water activity.</title>
        <authorList>
            <person name="Bolhuis H.H."/>
            <person name="Palm P.P."/>
            <person name="Wende A.W."/>
            <person name="Falb M.M."/>
            <person name="Rampp M.M."/>
            <person name="Rodriguez-Valera F.F."/>
            <person name="Pfeiffer F.F."/>
            <person name="Oesterhelt D.D."/>
        </authorList>
    </citation>
    <scope>NUCLEOTIDE SEQUENCE [LARGE SCALE GENOMIC DNA]</scope>
    <source>
        <strain evidence="2">DSM 16790 / HBSQ001</strain>
    </source>
</reference>
<dbReference type="AlphaFoldDB" id="Q18EF4"/>
<organism evidence="1 2">
    <name type="scientific">Haloquadratum walsbyi (strain DSM 16790 / HBSQ001)</name>
    <dbReference type="NCBI Taxonomy" id="362976"/>
    <lineage>
        <taxon>Archaea</taxon>
        <taxon>Methanobacteriati</taxon>
        <taxon>Methanobacteriota</taxon>
        <taxon>Stenosarchaea group</taxon>
        <taxon>Halobacteria</taxon>
        <taxon>Halobacteriales</taxon>
        <taxon>Haloferacaceae</taxon>
        <taxon>Haloquadratum</taxon>
    </lineage>
</organism>
<accession>Q18EF4</accession>
<sequence>MTAHDRKPSAADALDVDTYFRLYIGALRIDDPTRRLIACYVILLAGRLGMRLQKIQHLRESWIDWKRGEICIPAFDPCGCKRCWIGALDVWGRKGLKELQDTGEWESGVSWKNLTAEGREEVTERAEFCTTGISGNTTSLRRIKNTQTTLMRNRSRMRRWPHSKKGKWSW</sequence>
<dbReference type="STRING" id="362976.HQ_3586A"/>
<dbReference type="RefSeq" id="WP_011572761.1">
    <property type="nucleotide sequence ID" value="NC_008212.1"/>
</dbReference>
<dbReference type="EMBL" id="AM180088">
    <property type="protein sequence ID" value="CAJ53675.1"/>
    <property type="molecule type" value="Genomic_DNA"/>
</dbReference>
<evidence type="ECO:0000313" key="2">
    <source>
        <dbReference type="Proteomes" id="UP000001975"/>
    </source>
</evidence>
<dbReference type="Proteomes" id="UP000001975">
    <property type="component" value="Chromosome"/>
</dbReference>
<name>Q18EF4_HALWD</name>
<evidence type="ECO:0000313" key="1">
    <source>
        <dbReference type="EMBL" id="CAJ53675.1"/>
    </source>
</evidence>
<dbReference type="HOGENOM" id="CLU_1567114_0_0_2"/>
<proteinExistence type="predicted"/>
<dbReference type="KEGG" id="hwa:HQ_3586A"/>